<feature type="region of interest" description="Disordered" evidence="1">
    <location>
        <begin position="66"/>
        <end position="97"/>
    </location>
</feature>
<proteinExistence type="predicted"/>
<evidence type="ECO:0000313" key="3">
    <source>
        <dbReference type="Proteomes" id="UP000314294"/>
    </source>
</evidence>
<sequence length="97" mass="11031">MRRLQVCSRVWFQHGPPGGNRPSAGDSLMSHSTGLVLRLRGKRCLQGPSHRSVFVRSLSRAGLKQFDWDESRASPGEERRDRQGLQHYGLGHQQREP</sequence>
<keyword evidence="3" id="KW-1185">Reference proteome</keyword>
<feature type="compositionally biased region" description="Basic and acidic residues" evidence="1">
    <location>
        <begin position="66"/>
        <end position="84"/>
    </location>
</feature>
<feature type="compositionally biased region" description="Low complexity" evidence="1">
    <location>
        <begin position="85"/>
        <end position="97"/>
    </location>
</feature>
<organism evidence="2 3">
    <name type="scientific">Liparis tanakae</name>
    <name type="common">Tanaka's snailfish</name>
    <dbReference type="NCBI Taxonomy" id="230148"/>
    <lineage>
        <taxon>Eukaryota</taxon>
        <taxon>Metazoa</taxon>
        <taxon>Chordata</taxon>
        <taxon>Craniata</taxon>
        <taxon>Vertebrata</taxon>
        <taxon>Euteleostomi</taxon>
        <taxon>Actinopterygii</taxon>
        <taxon>Neopterygii</taxon>
        <taxon>Teleostei</taxon>
        <taxon>Neoteleostei</taxon>
        <taxon>Acanthomorphata</taxon>
        <taxon>Eupercaria</taxon>
        <taxon>Perciformes</taxon>
        <taxon>Cottioidei</taxon>
        <taxon>Cottales</taxon>
        <taxon>Liparidae</taxon>
        <taxon>Liparis</taxon>
    </lineage>
</organism>
<gene>
    <name evidence="2" type="ORF">EYF80_049720</name>
</gene>
<reference evidence="2 3" key="1">
    <citation type="submission" date="2019-03" db="EMBL/GenBank/DDBJ databases">
        <title>First draft genome of Liparis tanakae, snailfish: a comprehensive survey of snailfish specific genes.</title>
        <authorList>
            <person name="Kim W."/>
            <person name="Song I."/>
            <person name="Jeong J.-H."/>
            <person name="Kim D."/>
            <person name="Kim S."/>
            <person name="Ryu S."/>
            <person name="Song J.Y."/>
            <person name="Lee S.K."/>
        </authorList>
    </citation>
    <scope>NUCLEOTIDE SEQUENCE [LARGE SCALE GENOMIC DNA]</scope>
    <source>
        <tissue evidence="2">Muscle</tissue>
    </source>
</reference>
<accession>A0A4Z2FFW4</accession>
<dbReference type="Proteomes" id="UP000314294">
    <property type="component" value="Unassembled WGS sequence"/>
</dbReference>
<evidence type="ECO:0000313" key="2">
    <source>
        <dbReference type="EMBL" id="TNN40116.1"/>
    </source>
</evidence>
<protein>
    <submittedName>
        <fullName evidence="2">Uncharacterized protein</fullName>
    </submittedName>
</protein>
<comment type="caution">
    <text evidence="2">The sequence shown here is derived from an EMBL/GenBank/DDBJ whole genome shotgun (WGS) entry which is preliminary data.</text>
</comment>
<dbReference type="EMBL" id="SRLO01001217">
    <property type="protein sequence ID" value="TNN40116.1"/>
    <property type="molecule type" value="Genomic_DNA"/>
</dbReference>
<evidence type="ECO:0000256" key="1">
    <source>
        <dbReference type="SAM" id="MobiDB-lite"/>
    </source>
</evidence>
<dbReference type="AlphaFoldDB" id="A0A4Z2FFW4"/>
<name>A0A4Z2FFW4_9TELE</name>